<dbReference type="PANTHER" id="PTHR10870">
    <property type="entry name" value="CELL CYCLE CHECKPOINT PROTEIN RAD1"/>
    <property type="match status" value="1"/>
</dbReference>
<dbReference type="GO" id="GO:0000077">
    <property type="term" value="P:DNA damage checkpoint signaling"/>
    <property type="evidence" value="ECO:0007669"/>
    <property type="project" value="InterPro"/>
</dbReference>
<evidence type="ECO:0000313" key="6">
    <source>
        <dbReference type="EMBL" id="CAG9837135.1"/>
    </source>
</evidence>
<dbReference type="Proteomes" id="UP001153709">
    <property type="component" value="Chromosome 7"/>
</dbReference>
<dbReference type="EMBL" id="OU898282">
    <property type="protein sequence ID" value="CAG9837135.1"/>
    <property type="molecule type" value="Genomic_DNA"/>
</dbReference>
<evidence type="ECO:0000256" key="3">
    <source>
        <dbReference type="ARBA" id="ARBA00022763"/>
    </source>
</evidence>
<dbReference type="OrthoDB" id="337581at2759"/>
<gene>
    <name evidence="6" type="ORF">DIABBA_LOCUS10153</name>
</gene>
<reference evidence="6" key="1">
    <citation type="submission" date="2022-01" db="EMBL/GenBank/DDBJ databases">
        <authorList>
            <person name="King R."/>
        </authorList>
    </citation>
    <scope>NUCLEOTIDE SEQUENCE</scope>
</reference>
<evidence type="ECO:0000256" key="4">
    <source>
        <dbReference type="ARBA" id="ARBA00023204"/>
    </source>
</evidence>
<dbReference type="PANTHER" id="PTHR10870:SF0">
    <property type="entry name" value="CELL CYCLE CHECKPOINT PROTEIN RAD1"/>
    <property type="match status" value="1"/>
</dbReference>
<dbReference type="InterPro" id="IPR003021">
    <property type="entry name" value="Rad1_Rec1_Rad17"/>
</dbReference>
<name>A0A9N9T9M2_DIABA</name>
<comment type="similarity">
    <text evidence="2">Belongs to the rad1 family.</text>
</comment>
<comment type="subcellular location">
    <subcellularLocation>
        <location evidence="1">Nucleus</location>
    </subcellularLocation>
</comment>
<keyword evidence="7" id="KW-1185">Reference proteome</keyword>
<protein>
    <recommendedName>
        <fullName evidence="8">Cell cycle checkpoint protein RAD1</fullName>
    </recommendedName>
</protein>
<dbReference type="PRINTS" id="PR01245">
    <property type="entry name" value="RAD1REC1"/>
</dbReference>
<evidence type="ECO:0000256" key="1">
    <source>
        <dbReference type="ARBA" id="ARBA00004123"/>
    </source>
</evidence>
<evidence type="ECO:0000256" key="5">
    <source>
        <dbReference type="ARBA" id="ARBA00023242"/>
    </source>
</evidence>
<keyword evidence="5" id="KW-0539">Nucleus</keyword>
<dbReference type="Pfam" id="PF02144">
    <property type="entry name" value="Rad1"/>
    <property type="match status" value="1"/>
</dbReference>
<evidence type="ECO:0008006" key="8">
    <source>
        <dbReference type="Google" id="ProtNLM"/>
    </source>
</evidence>
<sequence length="262" mass="29263">MLFSAEITDFRIIHNVLKSIAVKDYVIVRPMEEGLKLTLDEMKCIETSIYIPSSIFSSYLVDSNEDIIFKMSLKVFVEILHIFGDEGNPTFKLSYATIGAPLCIVMNEVEENIIVDCEIRTMNVDDFTDVSLADECNLNKMVIGANILAELLNRLNNSADDLKVTLTPDPPYFTLSTTGIAGESEVNISKNSEAVTLFQCQKTTTAIYSFSNIRYILKVMGYADKVAISTGESGLLGLQLVISSDDRQLYVEYYVTSQYLTD</sequence>
<proteinExistence type="inferred from homology"/>
<evidence type="ECO:0000256" key="2">
    <source>
        <dbReference type="ARBA" id="ARBA00010991"/>
    </source>
</evidence>
<evidence type="ECO:0000313" key="7">
    <source>
        <dbReference type="Proteomes" id="UP001153709"/>
    </source>
</evidence>
<dbReference type="Gene3D" id="3.70.10.10">
    <property type="match status" value="1"/>
</dbReference>
<dbReference type="InterPro" id="IPR046938">
    <property type="entry name" value="DNA_clamp_sf"/>
</dbReference>
<dbReference type="SUPFAM" id="SSF55979">
    <property type="entry name" value="DNA clamp"/>
    <property type="match status" value="1"/>
</dbReference>
<dbReference type="AlphaFoldDB" id="A0A9N9T9M2"/>
<dbReference type="GO" id="GO:0030896">
    <property type="term" value="C:checkpoint clamp complex"/>
    <property type="evidence" value="ECO:0007669"/>
    <property type="project" value="TreeGrafter"/>
</dbReference>
<keyword evidence="3" id="KW-0227">DNA damage</keyword>
<keyword evidence="4" id="KW-0234">DNA repair</keyword>
<accession>A0A9N9T9M2</accession>
<dbReference type="GO" id="GO:0006281">
    <property type="term" value="P:DNA repair"/>
    <property type="evidence" value="ECO:0007669"/>
    <property type="project" value="UniProtKB-KW"/>
</dbReference>
<organism evidence="6 7">
    <name type="scientific">Diabrotica balteata</name>
    <name type="common">Banded cucumber beetle</name>
    <dbReference type="NCBI Taxonomy" id="107213"/>
    <lineage>
        <taxon>Eukaryota</taxon>
        <taxon>Metazoa</taxon>
        <taxon>Ecdysozoa</taxon>
        <taxon>Arthropoda</taxon>
        <taxon>Hexapoda</taxon>
        <taxon>Insecta</taxon>
        <taxon>Pterygota</taxon>
        <taxon>Neoptera</taxon>
        <taxon>Endopterygota</taxon>
        <taxon>Coleoptera</taxon>
        <taxon>Polyphaga</taxon>
        <taxon>Cucujiformia</taxon>
        <taxon>Chrysomeloidea</taxon>
        <taxon>Chrysomelidae</taxon>
        <taxon>Galerucinae</taxon>
        <taxon>Diabroticina</taxon>
        <taxon>Diabroticites</taxon>
        <taxon>Diabrotica</taxon>
    </lineage>
</organism>